<gene>
    <name evidence="2" type="ORF">AVDCRST_MAG32-335</name>
</gene>
<accession>A0A6J4MTQ8</accession>
<dbReference type="EMBL" id="CADCUM010000017">
    <property type="protein sequence ID" value="CAA9368631.1"/>
    <property type="molecule type" value="Genomic_DNA"/>
</dbReference>
<proteinExistence type="predicted"/>
<name>A0A6J4MTQ8_9ACTN</name>
<feature type="non-terminal residue" evidence="2">
    <location>
        <position position="55"/>
    </location>
</feature>
<feature type="non-terminal residue" evidence="2">
    <location>
        <position position="1"/>
    </location>
</feature>
<feature type="compositionally biased region" description="Low complexity" evidence="1">
    <location>
        <begin position="10"/>
        <end position="20"/>
    </location>
</feature>
<sequence length="55" mass="5905">EEGPAPPARRLPGLLARAGPEQLRRGPPGHGRLALADRALALRVGHRRARLARSL</sequence>
<organism evidence="2">
    <name type="scientific">uncultured Nocardioides sp</name>
    <dbReference type="NCBI Taxonomy" id="198441"/>
    <lineage>
        <taxon>Bacteria</taxon>
        <taxon>Bacillati</taxon>
        <taxon>Actinomycetota</taxon>
        <taxon>Actinomycetes</taxon>
        <taxon>Propionibacteriales</taxon>
        <taxon>Nocardioidaceae</taxon>
        <taxon>Nocardioides</taxon>
        <taxon>environmental samples</taxon>
    </lineage>
</organism>
<evidence type="ECO:0000313" key="2">
    <source>
        <dbReference type="EMBL" id="CAA9368631.1"/>
    </source>
</evidence>
<reference evidence="2" key="1">
    <citation type="submission" date="2020-02" db="EMBL/GenBank/DDBJ databases">
        <authorList>
            <person name="Meier V. D."/>
        </authorList>
    </citation>
    <scope>NUCLEOTIDE SEQUENCE</scope>
    <source>
        <strain evidence="2">AVDCRST_MAG32</strain>
    </source>
</reference>
<protein>
    <submittedName>
        <fullName evidence="2">Uncharacterized protein</fullName>
    </submittedName>
</protein>
<feature type="region of interest" description="Disordered" evidence="1">
    <location>
        <begin position="1"/>
        <end position="31"/>
    </location>
</feature>
<evidence type="ECO:0000256" key="1">
    <source>
        <dbReference type="SAM" id="MobiDB-lite"/>
    </source>
</evidence>
<dbReference type="AlphaFoldDB" id="A0A6J4MTQ8"/>